<keyword evidence="1" id="KW-0472">Membrane</keyword>
<evidence type="ECO:0000256" key="1">
    <source>
        <dbReference type="SAM" id="Phobius"/>
    </source>
</evidence>
<reference evidence="3" key="2">
    <citation type="submission" date="2015-07" db="EMBL/GenBank/DDBJ databases">
        <title>Contrasting host-pathogen interactions and genome evolution in two generalist and specialist microsporidian pathogens of mosquitoes.</title>
        <authorList>
            <consortium name="The Broad Institute Genomics Platform"/>
            <consortium name="The Broad Institute Genome Sequencing Center for Infectious Disease"/>
            <person name="Cuomo C.A."/>
            <person name="Sanscrainte N.D."/>
            <person name="Goldberg J.M."/>
            <person name="Heiman D."/>
            <person name="Young S."/>
            <person name="Zeng Q."/>
            <person name="Becnel J.J."/>
            <person name="Birren B.W."/>
        </authorList>
    </citation>
    <scope>NUCLEOTIDE SEQUENCE [LARGE SCALE GENOMIC DNA]</scope>
    <source>
        <strain evidence="3">USNM 41457</strain>
    </source>
</reference>
<sequence length="130" mass="14717">MKPSSKLGLCIGAVINLLISCIFGYKYIYQLTIYILLNGLVLLFCLIMLLWKDHKHDLEKKACNILLLVTKGCVVVSYFLLLSNTFTLRVGEVACENCNVVSSTGKTFAIIYFIGNFFFTLWLVTQPVYD</sequence>
<organism evidence="2 3">
    <name type="scientific">Edhazardia aedis (strain USNM 41457)</name>
    <name type="common">Microsporidian parasite</name>
    <dbReference type="NCBI Taxonomy" id="1003232"/>
    <lineage>
        <taxon>Eukaryota</taxon>
        <taxon>Fungi</taxon>
        <taxon>Fungi incertae sedis</taxon>
        <taxon>Microsporidia</taxon>
        <taxon>Edhazardia</taxon>
    </lineage>
</organism>
<dbReference type="PROSITE" id="PS51257">
    <property type="entry name" value="PROKAR_LIPOPROTEIN"/>
    <property type="match status" value="1"/>
</dbReference>
<keyword evidence="3" id="KW-1185">Reference proteome</keyword>
<protein>
    <submittedName>
        <fullName evidence="2">Uncharacterized protein</fullName>
    </submittedName>
</protein>
<dbReference type="Proteomes" id="UP000003163">
    <property type="component" value="Unassembled WGS sequence"/>
</dbReference>
<reference evidence="2 3" key="1">
    <citation type="submission" date="2011-08" db="EMBL/GenBank/DDBJ databases">
        <authorList>
            <person name="Liu Z.J."/>
            <person name="Shi F.L."/>
            <person name="Lu J.Q."/>
            <person name="Li M."/>
            <person name="Wang Z.L."/>
        </authorList>
    </citation>
    <scope>NUCLEOTIDE SEQUENCE [LARGE SCALE GENOMIC DNA]</scope>
    <source>
        <strain evidence="2 3">USNM 41457</strain>
    </source>
</reference>
<feature type="non-terminal residue" evidence="2">
    <location>
        <position position="1"/>
    </location>
</feature>
<gene>
    <name evidence="2" type="ORF">EDEG_00452</name>
</gene>
<keyword evidence="1" id="KW-1133">Transmembrane helix</keyword>
<feature type="transmembrane region" description="Helical" evidence="1">
    <location>
        <begin position="63"/>
        <end position="81"/>
    </location>
</feature>
<feature type="transmembrane region" description="Helical" evidence="1">
    <location>
        <begin position="109"/>
        <end position="129"/>
    </location>
</feature>
<dbReference type="OrthoDB" id="2746753at2759"/>
<keyword evidence="1" id="KW-0812">Transmembrane</keyword>
<accession>J9DFT2</accession>
<feature type="transmembrane region" description="Helical" evidence="1">
    <location>
        <begin position="31"/>
        <end position="51"/>
    </location>
</feature>
<dbReference type="InParanoid" id="J9DFT2"/>
<proteinExistence type="predicted"/>
<dbReference type="EMBL" id="AFBI03000005">
    <property type="protein sequence ID" value="EJW01460.1"/>
    <property type="molecule type" value="Genomic_DNA"/>
</dbReference>
<evidence type="ECO:0000313" key="3">
    <source>
        <dbReference type="Proteomes" id="UP000003163"/>
    </source>
</evidence>
<dbReference type="AlphaFoldDB" id="J9DFT2"/>
<evidence type="ECO:0000313" key="2">
    <source>
        <dbReference type="EMBL" id="EJW01460.1"/>
    </source>
</evidence>
<dbReference type="VEuPathDB" id="MicrosporidiaDB:EDEG_00452"/>
<name>J9DFT2_EDHAE</name>
<dbReference type="HOGENOM" id="CLU_2066951_0_0_1"/>
<comment type="caution">
    <text evidence="2">The sequence shown here is derived from an EMBL/GenBank/DDBJ whole genome shotgun (WGS) entry which is preliminary data.</text>
</comment>
<feature type="transmembrane region" description="Helical" evidence="1">
    <location>
        <begin position="7"/>
        <end position="25"/>
    </location>
</feature>